<reference evidence="3 4" key="1">
    <citation type="journal article" date="2018" name="Gigascience">
        <title>Genomes of trombidid mites reveal novel predicted allergens and laterally-transferred genes associated with secondary metabolism.</title>
        <authorList>
            <person name="Dong X."/>
            <person name="Chaisiri K."/>
            <person name="Xia D."/>
            <person name="Armstrong S.D."/>
            <person name="Fang Y."/>
            <person name="Donnelly M.J."/>
            <person name="Kadowaki T."/>
            <person name="McGarry J.W."/>
            <person name="Darby A.C."/>
            <person name="Makepeace B.L."/>
        </authorList>
    </citation>
    <scope>NUCLEOTIDE SEQUENCE [LARGE SCALE GENOMIC DNA]</scope>
    <source>
        <strain evidence="3">UoL-UT</strain>
    </source>
</reference>
<feature type="domain" description="Acyltransferase 3" evidence="2">
    <location>
        <begin position="2"/>
        <end position="352"/>
    </location>
</feature>
<keyword evidence="1" id="KW-1133">Transmembrane helix</keyword>
<feature type="transmembrane region" description="Helical" evidence="1">
    <location>
        <begin position="250"/>
        <end position="271"/>
    </location>
</feature>
<feature type="transmembrane region" description="Helical" evidence="1">
    <location>
        <begin position="31"/>
        <end position="59"/>
    </location>
</feature>
<dbReference type="PANTHER" id="PTHR11161">
    <property type="entry name" value="O-ACYLTRANSFERASE"/>
    <property type="match status" value="1"/>
</dbReference>
<name>A0A443S6F6_9ACAR</name>
<dbReference type="EMBL" id="NCKV01007091">
    <property type="protein sequence ID" value="RWS23117.1"/>
    <property type="molecule type" value="Genomic_DNA"/>
</dbReference>
<feature type="non-terminal residue" evidence="3">
    <location>
        <position position="382"/>
    </location>
</feature>
<gene>
    <name evidence="3" type="ORF">B4U80_03924</name>
</gene>
<accession>A0A443S6F6</accession>
<protein>
    <submittedName>
        <fullName evidence="3">Nose resistant to fluoxetine protein 6-like protein</fullName>
    </submittedName>
</protein>
<organism evidence="3 4">
    <name type="scientific">Leptotrombidium deliense</name>
    <dbReference type="NCBI Taxonomy" id="299467"/>
    <lineage>
        <taxon>Eukaryota</taxon>
        <taxon>Metazoa</taxon>
        <taxon>Ecdysozoa</taxon>
        <taxon>Arthropoda</taxon>
        <taxon>Chelicerata</taxon>
        <taxon>Arachnida</taxon>
        <taxon>Acari</taxon>
        <taxon>Acariformes</taxon>
        <taxon>Trombidiformes</taxon>
        <taxon>Prostigmata</taxon>
        <taxon>Anystina</taxon>
        <taxon>Parasitengona</taxon>
        <taxon>Trombiculoidea</taxon>
        <taxon>Trombiculidae</taxon>
        <taxon>Leptotrombidium</taxon>
    </lineage>
</organism>
<dbReference type="PANTHER" id="PTHR11161:SF0">
    <property type="entry name" value="O-ACYLTRANSFERASE LIKE PROTEIN"/>
    <property type="match status" value="1"/>
</dbReference>
<comment type="caution">
    <text evidence="3">The sequence shown here is derived from an EMBL/GenBank/DDBJ whole genome shotgun (WGS) entry which is preliminary data.</text>
</comment>
<dbReference type="InterPro" id="IPR052728">
    <property type="entry name" value="O2_lipid_transport_reg"/>
</dbReference>
<evidence type="ECO:0000256" key="1">
    <source>
        <dbReference type="SAM" id="Phobius"/>
    </source>
</evidence>
<dbReference type="InterPro" id="IPR002656">
    <property type="entry name" value="Acyl_transf_3_dom"/>
</dbReference>
<dbReference type="Proteomes" id="UP000288716">
    <property type="component" value="Unassembled WGS sequence"/>
</dbReference>
<keyword evidence="1" id="KW-0472">Membrane</keyword>
<evidence type="ECO:0000313" key="4">
    <source>
        <dbReference type="Proteomes" id="UP000288716"/>
    </source>
</evidence>
<dbReference type="GO" id="GO:0016747">
    <property type="term" value="F:acyltransferase activity, transferring groups other than amino-acyl groups"/>
    <property type="evidence" value="ECO:0007669"/>
    <property type="project" value="InterPro"/>
</dbReference>
<feature type="transmembrane region" description="Helical" evidence="1">
    <location>
        <begin position="221"/>
        <end position="238"/>
    </location>
</feature>
<dbReference type="OrthoDB" id="6487143at2759"/>
<feature type="transmembrane region" description="Helical" evidence="1">
    <location>
        <begin position="79"/>
        <end position="101"/>
    </location>
</feature>
<dbReference type="VEuPathDB" id="VectorBase:LDEU008923"/>
<feature type="transmembrane region" description="Helical" evidence="1">
    <location>
        <begin position="339"/>
        <end position="360"/>
    </location>
</feature>
<evidence type="ECO:0000313" key="3">
    <source>
        <dbReference type="EMBL" id="RWS23117.1"/>
    </source>
</evidence>
<feature type="transmembrane region" description="Helical" evidence="1">
    <location>
        <begin position="142"/>
        <end position="162"/>
    </location>
</feature>
<dbReference type="AlphaFoldDB" id="A0A443S6F6"/>
<evidence type="ECO:0000259" key="2">
    <source>
        <dbReference type="Pfam" id="PF01757"/>
    </source>
</evidence>
<feature type="transmembrane region" description="Helical" evidence="1">
    <location>
        <begin position="315"/>
        <end position="333"/>
    </location>
</feature>
<sequence length="382" mass="44552">MTWVIAAHTYLIQHIFLVGNTYEFRYIPKQFIFQIFMNSTLAVESFIFYNGFVVSHILFKKYHEYKKLSTLFFYYVNRVVRLAAMLSCVIALCIIIPPFGYGPLWSEIVNVFSENCRKNWWKTLLFVSNFDKVTDICLPHSWFTSMETQLFVLAPVIPLILLRKPKFGIFLLIVAIAGSVTFVGYQTITKNYPPVPIFQIKNAYYVEELQKYIENVMLNPITHLSPYCIAILSAYIIFKSKFTNIPTWLLVIGWLISSSIKLTVLFTVYIWNSGRDPAFAFTVWYASMCRTFWTLTLAWDVFACINSKNGFVTKLLSWSFFIPLSRVTLAAYLLHPVLIAVFIGSLRIPYYFSHFLMVIIGRHKSNKTEKQFQFFDSLKNII</sequence>
<proteinExistence type="predicted"/>
<keyword evidence="1" id="KW-0812">Transmembrane</keyword>
<dbReference type="Pfam" id="PF01757">
    <property type="entry name" value="Acyl_transf_3"/>
    <property type="match status" value="1"/>
</dbReference>
<feature type="transmembrane region" description="Helical" evidence="1">
    <location>
        <begin position="283"/>
        <end position="303"/>
    </location>
</feature>
<keyword evidence="4" id="KW-1185">Reference proteome</keyword>
<feature type="transmembrane region" description="Helical" evidence="1">
    <location>
        <begin position="169"/>
        <end position="188"/>
    </location>
</feature>